<dbReference type="PANTHER" id="PTHR35895:SF1">
    <property type="entry name" value="LIPID-BINDING SERUM GLYCOPROTEIN C-TERMINAL DOMAIN-CONTAINING PROTEIN"/>
    <property type="match status" value="1"/>
</dbReference>
<protein>
    <submittedName>
        <fullName evidence="3">Uncharacterized protein</fullName>
    </submittedName>
</protein>
<feature type="region of interest" description="Disordered" evidence="1">
    <location>
        <begin position="63"/>
        <end position="82"/>
    </location>
</feature>
<dbReference type="InterPro" id="IPR022185">
    <property type="entry name" value="DUF3712"/>
</dbReference>
<sequence>MADLKYPMTDQKYSMVDQKYPVADQKHTYARQDTYADQPPPLPMPSPLEEHKLPEGLHEEPVPLEREELTSPEPSIDEEEPTFKTRAKRHCARFWWLHLLVGILIFLIILLPTIYLGVPKIAQAELNKAKTNVTSEKLTNPTPDSFHIALNSTVNSPSPYNPILKSFNASLHLQNNDSKSDSKPFAYVTIPEMKVNTGVNIMYLEQDVSIADMEQFVDYSKKVLGSEEFQMVIKGRPGLKLGGLPIYTLNFRQVVSQKGESDSTGCILSFLADTIQGLNKLAGFAIGNITLPTNESDGANLLGIVTMRNPTLLSLTLGNVTMDLSVNGEKIGTSLIPNVALEPEVHDVAKATSNYSLAATGGAANTFALRGWVDLGKILSLATLNYTNMILPVDVIGRDVRGAQNETLSYFTKALQATPIRYDLDVGKVISNMVNQDLNQVGLATRTLGDQLGDDVCNAVGSMLAAMGVACANGTLLG</sequence>
<dbReference type="InterPro" id="IPR046368">
    <property type="entry name" value="Tag1"/>
</dbReference>
<dbReference type="Pfam" id="PF12505">
    <property type="entry name" value="DUF3712"/>
    <property type="match status" value="1"/>
</dbReference>
<organism evidence="3 4">
    <name type="scientific">Phyllosticta citrichinensis</name>
    <dbReference type="NCBI Taxonomy" id="1130410"/>
    <lineage>
        <taxon>Eukaryota</taxon>
        <taxon>Fungi</taxon>
        <taxon>Dikarya</taxon>
        <taxon>Ascomycota</taxon>
        <taxon>Pezizomycotina</taxon>
        <taxon>Dothideomycetes</taxon>
        <taxon>Dothideomycetes incertae sedis</taxon>
        <taxon>Botryosphaeriales</taxon>
        <taxon>Phyllostictaceae</taxon>
        <taxon>Phyllosticta</taxon>
    </lineage>
</organism>
<feature type="region of interest" description="Disordered" evidence="1">
    <location>
        <begin position="27"/>
        <end position="52"/>
    </location>
</feature>
<keyword evidence="2" id="KW-1133">Transmembrane helix</keyword>
<feature type="transmembrane region" description="Helical" evidence="2">
    <location>
        <begin position="94"/>
        <end position="118"/>
    </location>
</feature>
<dbReference type="EMBL" id="JBBWUH010000006">
    <property type="protein sequence ID" value="KAK8164512.1"/>
    <property type="molecule type" value="Genomic_DNA"/>
</dbReference>
<keyword evidence="2" id="KW-0812">Transmembrane</keyword>
<evidence type="ECO:0000313" key="4">
    <source>
        <dbReference type="Proteomes" id="UP001456524"/>
    </source>
</evidence>
<gene>
    <name evidence="3" type="ORF">IWX90DRAFT_261888</name>
</gene>
<reference evidence="3 4" key="1">
    <citation type="journal article" date="2022" name="G3 (Bethesda)">
        <title>Enemy or ally: a genomic approach to elucidate the lifestyle of Phyllosticta citrichinaensis.</title>
        <authorList>
            <person name="Buijs V.A."/>
            <person name="Groenewald J.Z."/>
            <person name="Haridas S."/>
            <person name="LaButti K.M."/>
            <person name="Lipzen A."/>
            <person name="Martin F.M."/>
            <person name="Barry K."/>
            <person name="Grigoriev I.V."/>
            <person name="Crous P.W."/>
            <person name="Seidl M.F."/>
        </authorList>
    </citation>
    <scope>NUCLEOTIDE SEQUENCE [LARGE SCALE GENOMIC DNA]</scope>
    <source>
        <strain evidence="3 4">CBS 129764</strain>
    </source>
</reference>
<evidence type="ECO:0000256" key="2">
    <source>
        <dbReference type="SAM" id="Phobius"/>
    </source>
</evidence>
<dbReference type="PANTHER" id="PTHR35895">
    <property type="entry name" value="CHROMOSOME 16, WHOLE GENOME SHOTGUN SEQUENCE"/>
    <property type="match status" value="1"/>
</dbReference>
<keyword evidence="4" id="KW-1185">Reference proteome</keyword>
<name>A0ABR1XS36_9PEZI</name>
<evidence type="ECO:0000313" key="3">
    <source>
        <dbReference type="EMBL" id="KAK8164512.1"/>
    </source>
</evidence>
<accession>A0ABR1XS36</accession>
<dbReference type="Proteomes" id="UP001456524">
    <property type="component" value="Unassembled WGS sequence"/>
</dbReference>
<comment type="caution">
    <text evidence="3">The sequence shown here is derived from an EMBL/GenBank/DDBJ whole genome shotgun (WGS) entry which is preliminary data.</text>
</comment>
<keyword evidence="2" id="KW-0472">Membrane</keyword>
<evidence type="ECO:0000256" key="1">
    <source>
        <dbReference type="SAM" id="MobiDB-lite"/>
    </source>
</evidence>
<proteinExistence type="predicted"/>